<dbReference type="InterPro" id="IPR002575">
    <property type="entry name" value="Aminoglycoside_PTrfase"/>
</dbReference>
<protein>
    <submittedName>
        <fullName evidence="2">Kinase-like domain-containing protein</fullName>
    </submittedName>
</protein>
<name>A0AAE0HC22_9PEZI</name>
<keyword evidence="3" id="KW-1185">Reference proteome</keyword>
<dbReference type="Gene3D" id="3.90.1200.10">
    <property type="match status" value="1"/>
</dbReference>
<dbReference type="PANTHER" id="PTHR21310">
    <property type="entry name" value="AMINOGLYCOSIDE PHOSPHOTRANSFERASE-RELATED-RELATED"/>
    <property type="match status" value="1"/>
</dbReference>
<dbReference type="SUPFAM" id="SSF56112">
    <property type="entry name" value="Protein kinase-like (PK-like)"/>
    <property type="match status" value="1"/>
</dbReference>
<dbReference type="InterPro" id="IPR011009">
    <property type="entry name" value="Kinase-like_dom_sf"/>
</dbReference>
<feature type="domain" description="Aminoglycoside phosphotransferase" evidence="1">
    <location>
        <begin position="224"/>
        <end position="258"/>
    </location>
</feature>
<dbReference type="Proteomes" id="UP001278766">
    <property type="component" value="Unassembled WGS sequence"/>
</dbReference>
<dbReference type="AlphaFoldDB" id="A0AAE0HC22"/>
<gene>
    <name evidence="2" type="ORF">B0H64DRAFT_215495</name>
</gene>
<dbReference type="GeneID" id="87836444"/>
<evidence type="ECO:0000313" key="3">
    <source>
        <dbReference type="Proteomes" id="UP001278766"/>
    </source>
</evidence>
<evidence type="ECO:0000313" key="2">
    <source>
        <dbReference type="EMBL" id="KAK3293519.1"/>
    </source>
</evidence>
<reference evidence="2" key="2">
    <citation type="submission" date="2023-06" db="EMBL/GenBank/DDBJ databases">
        <authorList>
            <consortium name="Lawrence Berkeley National Laboratory"/>
            <person name="Haridas S."/>
            <person name="Hensen N."/>
            <person name="Bonometti L."/>
            <person name="Westerberg I."/>
            <person name="Brannstrom I.O."/>
            <person name="Guillou S."/>
            <person name="Cros-Aarteil S."/>
            <person name="Calhoun S."/>
            <person name="Kuo A."/>
            <person name="Mondo S."/>
            <person name="Pangilinan J."/>
            <person name="Riley R."/>
            <person name="Labutti K."/>
            <person name="Andreopoulos B."/>
            <person name="Lipzen A."/>
            <person name="Chen C."/>
            <person name="Yanf M."/>
            <person name="Daum C."/>
            <person name="Ng V."/>
            <person name="Clum A."/>
            <person name="Steindorff A."/>
            <person name="Ohm R."/>
            <person name="Martin F."/>
            <person name="Silar P."/>
            <person name="Natvig D."/>
            <person name="Lalanne C."/>
            <person name="Gautier V."/>
            <person name="Ament-Velasquez S.L."/>
            <person name="Kruys A."/>
            <person name="Hutchinson M.I."/>
            <person name="Powell A.J."/>
            <person name="Barry K."/>
            <person name="Miller A.N."/>
            <person name="Grigoriev I.V."/>
            <person name="Debuchy R."/>
            <person name="Gladieux P."/>
            <person name="Thoren M.H."/>
            <person name="Johannesson H."/>
        </authorList>
    </citation>
    <scope>NUCLEOTIDE SEQUENCE</scope>
    <source>
        <strain evidence="2">CBS 168.71</strain>
    </source>
</reference>
<keyword evidence="2" id="KW-0808">Transferase</keyword>
<dbReference type="RefSeq" id="XP_062657033.1">
    <property type="nucleotide sequence ID" value="XM_062799496.1"/>
</dbReference>
<proteinExistence type="predicted"/>
<dbReference type="EMBL" id="JAUEPN010000006">
    <property type="protein sequence ID" value="KAK3293519.1"/>
    <property type="molecule type" value="Genomic_DNA"/>
</dbReference>
<reference evidence="2" key="1">
    <citation type="journal article" date="2023" name="Mol. Phylogenet. Evol.">
        <title>Genome-scale phylogeny and comparative genomics of the fungal order Sordariales.</title>
        <authorList>
            <person name="Hensen N."/>
            <person name="Bonometti L."/>
            <person name="Westerberg I."/>
            <person name="Brannstrom I.O."/>
            <person name="Guillou S."/>
            <person name="Cros-Aarteil S."/>
            <person name="Calhoun S."/>
            <person name="Haridas S."/>
            <person name="Kuo A."/>
            <person name="Mondo S."/>
            <person name="Pangilinan J."/>
            <person name="Riley R."/>
            <person name="LaButti K."/>
            <person name="Andreopoulos B."/>
            <person name="Lipzen A."/>
            <person name="Chen C."/>
            <person name="Yan M."/>
            <person name="Daum C."/>
            <person name="Ng V."/>
            <person name="Clum A."/>
            <person name="Steindorff A."/>
            <person name="Ohm R.A."/>
            <person name="Martin F."/>
            <person name="Silar P."/>
            <person name="Natvig D.O."/>
            <person name="Lalanne C."/>
            <person name="Gautier V."/>
            <person name="Ament-Velasquez S.L."/>
            <person name="Kruys A."/>
            <person name="Hutchinson M.I."/>
            <person name="Powell A.J."/>
            <person name="Barry K."/>
            <person name="Miller A.N."/>
            <person name="Grigoriev I.V."/>
            <person name="Debuchy R."/>
            <person name="Gladieux P."/>
            <person name="Hiltunen Thoren M."/>
            <person name="Johannesson H."/>
        </authorList>
    </citation>
    <scope>NUCLEOTIDE SEQUENCE</scope>
    <source>
        <strain evidence="2">CBS 168.71</strain>
    </source>
</reference>
<dbReference type="PANTHER" id="PTHR21310:SF58">
    <property type="entry name" value="AMINOGLYCOSIDE PHOSPHOTRANSFERASE DOMAIN-CONTAINING PROTEIN"/>
    <property type="match status" value="1"/>
</dbReference>
<keyword evidence="2" id="KW-0418">Kinase</keyword>
<dbReference type="Pfam" id="PF01636">
    <property type="entry name" value="APH"/>
    <property type="match status" value="1"/>
</dbReference>
<dbReference type="CDD" id="cd05120">
    <property type="entry name" value="APH_ChoK_like"/>
    <property type="match status" value="1"/>
</dbReference>
<comment type="caution">
    <text evidence="2">The sequence shown here is derived from an EMBL/GenBank/DDBJ whole genome shotgun (WGS) entry which is preliminary data.</text>
</comment>
<sequence>MSSPQAHVNDSIQAVDENTWLLGERLLLSRQPKAPQSPHHASWSDGSGGFFVLSDAPSPLPSHHHPHPAQSAILPRVYAAGDQSAVWAAGSGAFIKARDRRHPRVTPEHATLEFLHSQSEPLDCRIPDVLYHGEWDGRYYLVVSRVPGVTLTEAWPAMGDELRQYYVERVAGLCEKMVEWTGEGGVCGVDGGQVMELYLANDDQCLEPEVLRRNCVGMGMDVADLVFYHCDLGPGNILVEPDTRGIGVIDWEIAGYVPREWVRTKFHLSSGMDFPNDDNEETKSDWRRSVARKLAAKGFAEVIDGWLAFQ</sequence>
<dbReference type="InterPro" id="IPR051678">
    <property type="entry name" value="AGP_Transferase"/>
</dbReference>
<accession>A0AAE0HC22</accession>
<evidence type="ECO:0000259" key="1">
    <source>
        <dbReference type="Pfam" id="PF01636"/>
    </source>
</evidence>
<dbReference type="GO" id="GO:0016301">
    <property type="term" value="F:kinase activity"/>
    <property type="evidence" value="ECO:0007669"/>
    <property type="project" value="UniProtKB-KW"/>
</dbReference>
<organism evidence="2 3">
    <name type="scientific">Chaetomium fimeti</name>
    <dbReference type="NCBI Taxonomy" id="1854472"/>
    <lineage>
        <taxon>Eukaryota</taxon>
        <taxon>Fungi</taxon>
        <taxon>Dikarya</taxon>
        <taxon>Ascomycota</taxon>
        <taxon>Pezizomycotina</taxon>
        <taxon>Sordariomycetes</taxon>
        <taxon>Sordariomycetidae</taxon>
        <taxon>Sordariales</taxon>
        <taxon>Chaetomiaceae</taxon>
        <taxon>Chaetomium</taxon>
    </lineage>
</organism>